<feature type="domain" description="RING-type" evidence="6">
    <location>
        <begin position="344"/>
        <end position="399"/>
    </location>
</feature>
<dbReference type="GO" id="GO:0061630">
    <property type="term" value="F:ubiquitin protein ligase activity"/>
    <property type="evidence" value="ECO:0007669"/>
    <property type="project" value="UniProtKB-EC"/>
</dbReference>
<evidence type="ECO:0000313" key="8">
    <source>
        <dbReference type="Proteomes" id="UP000232875"/>
    </source>
</evidence>
<dbReference type="Gene3D" id="3.30.40.10">
    <property type="entry name" value="Zinc/RING finger domain, C3HC4 (zinc finger)"/>
    <property type="match status" value="1"/>
</dbReference>
<dbReference type="InterPro" id="IPR013083">
    <property type="entry name" value="Znf_RING/FYVE/PHD"/>
</dbReference>
<dbReference type="PROSITE" id="PS50089">
    <property type="entry name" value="ZF_RING_2"/>
    <property type="match status" value="1"/>
</dbReference>
<keyword evidence="2 4" id="KW-0863">Zinc-finger</keyword>
<dbReference type="Pfam" id="PF13920">
    <property type="entry name" value="zf-C3HC4_3"/>
    <property type="match status" value="1"/>
</dbReference>
<protein>
    <recommendedName>
        <fullName evidence="6">RING-type domain-containing protein</fullName>
    </recommendedName>
</protein>
<evidence type="ECO:0000313" key="7">
    <source>
        <dbReference type="EMBL" id="PKI84631.1"/>
    </source>
</evidence>
<evidence type="ECO:0000259" key="6">
    <source>
        <dbReference type="PROSITE" id="PS50089"/>
    </source>
</evidence>
<dbReference type="InterPro" id="IPR001841">
    <property type="entry name" value="Znf_RING"/>
</dbReference>
<dbReference type="CDD" id="cd16449">
    <property type="entry name" value="RING-HC"/>
    <property type="match status" value="1"/>
</dbReference>
<dbReference type="AlphaFoldDB" id="A0A2N1JDJ7"/>
<keyword evidence="1" id="KW-0479">Metal-binding</keyword>
<dbReference type="OrthoDB" id="1711136at2759"/>
<dbReference type="STRING" id="2020962.A0A2N1JDJ7"/>
<keyword evidence="3" id="KW-0862">Zinc</keyword>
<dbReference type="InterPro" id="IPR017907">
    <property type="entry name" value="Znf_RING_CS"/>
</dbReference>
<dbReference type="InterPro" id="IPR045194">
    <property type="entry name" value="MGRN1/RNF157-like"/>
</dbReference>
<organism evidence="7 8">
    <name type="scientific">Malassezia vespertilionis</name>
    <dbReference type="NCBI Taxonomy" id="2020962"/>
    <lineage>
        <taxon>Eukaryota</taxon>
        <taxon>Fungi</taxon>
        <taxon>Dikarya</taxon>
        <taxon>Basidiomycota</taxon>
        <taxon>Ustilaginomycotina</taxon>
        <taxon>Malasseziomycetes</taxon>
        <taxon>Malasseziales</taxon>
        <taxon>Malasseziaceae</taxon>
        <taxon>Malassezia</taxon>
    </lineage>
</organism>
<accession>A0A2N1JDJ7</accession>
<gene>
    <name evidence="7" type="ORF">MVES_001616</name>
</gene>
<evidence type="ECO:0000256" key="1">
    <source>
        <dbReference type="ARBA" id="ARBA00022723"/>
    </source>
</evidence>
<reference evidence="7 8" key="1">
    <citation type="submission" date="2017-10" db="EMBL/GenBank/DDBJ databases">
        <title>A novel species of cold-tolerant Malassezia isolated from bats.</title>
        <authorList>
            <person name="Lorch J.M."/>
            <person name="Palmer J.M."/>
            <person name="Vanderwolf K.J."/>
            <person name="Schmidt K.Z."/>
            <person name="Verant M.L."/>
            <person name="Weller T.J."/>
            <person name="Blehert D.S."/>
        </authorList>
    </citation>
    <scope>NUCLEOTIDE SEQUENCE [LARGE SCALE GENOMIC DNA]</scope>
    <source>
        <strain evidence="7 8">NWHC:44797-103</strain>
    </source>
</reference>
<dbReference type="EMBL" id="KZ454989">
    <property type="protein sequence ID" value="PKI84631.1"/>
    <property type="molecule type" value="Genomic_DNA"/>
</dbReference>
<dbReference type="GO" id="GO:0016567">
    <property type="term" value="P:protein ubiquitination"/>
    <property type="evidence" value="ECO:0007669"/>
    <property type="project" value="TreeGrafter"/>
</dbReference>
<dbReference type="GO" id="GO:0008270">
    <property type="term" value="F:zinc ion binding"/>
    <property type="evidence" value="ECO:0007669"/>
    <property type="project" value="UniProtKB-KW"/>
</dbReference>
<dbReference type="PROSITE" id="PS00518">
    <property type="entry name" value="ZF_RING_1"/>
    <property type="match status" value="1"/>
</dbReference>
<feature type="region of interest" description="Disordered" evidence="5">
    <location>
        <begin position="1"/>
        <end position="27"/>
    </location>
</feature>
<dbReference type="PANTHER" id="PTHR22996">
    <property type="entry name" value="MAHOGUNIN"/>
    <property type="match status" value="1"/>
</dbReference>
<dbReference type="SMART" id="SM00184">
    <property type="entry name" value="RING"/>
    <property type="match status" value="1"/>
</dbReference>
<dbReference type="Proteomes" id="UP000232875">
    <property type="component" value="Unassembled WGS sequence"/>
</dbReference>
<evidence type="ECO:0000256" key="5">
    <source>
        <dbReference type="SAM" id="MobiDB-lite"/>
    </source>
</evidence>
<dbReference type="PANTHER" id="PTHR22996:SF0">
    <property type="entry name" value="RE60872P-RELATED"/>
    <property type="match status" value="1"/>
</dbReference>
<sequence>MRSGEHDIEMQEPQRPAPALTNTLQNSPGWRSAVPIFRFQNQHTGMTDTPALAHGVQSLQVSDSKQPVWADPNEKLMRLFGPNVGDHFEEHTRTFPDTSHITTADLSQWIQRDRKAKSVSSLDLYVNMHKSTVKLLPEEQVQGARVLDKETSNSLSLISASHAITFDCDCVAPRARIELYVLNSRMVHGMAHAPPPAQPQPQPQPQPPGWRIASLEVQQGVAQHAALPLLLDEAWNFSEEAPLELALYMEALDEDGERLGQPNALTMRLAALYTSDADPAWRIQVLRRNIYIGGYDLLLQDLFGIGTYMEKSTNETNLGEPEKGGMQLPQLSLDTEDEKKRPECPICMTLAPNTILLPCTHALCRKCAERVIESVQKSRIHEMNLGRAPRMRYACPICRGEIQTMLALAR</sequence>
<evidence type="ECO:0000256" key="2">
    <source>
        <dbReference type="ARBA" id="ARBA00022771"/>
    </source>
</evidence>
<dbReference type="GO" id="GO:0005737">
    <property type="term" value="C:cytoplasm"/>
    <property type="evidence" value="ECO:0007669"/>
    <property type="project" value="TreeGrafter"/>
</dbReference>
<evidence type="ECO:0000256" key="4">
    <source>
        <dbReference type="PROSITE-ProRule" id="PRU00175"/>
    </source>
</evidence>
<evidence type="ECO:0000256" key="3">
    <source>
        <dbReference type="ARBA" id="ARBA00022833"/>
    </source>
</evidence>
<proteinExistence type="predicted"/>
<name>A0A2N1JDJ7_9BASI</name>
<keyword evidence="8" id="KW-1185">Reference proteome</keyword>
<dbReference type="SUPFAM" id="SSF57850">
    <property type="entry name" value="RING/U-box"/>
    <property type="match status" value="1"/>
</dbReference>